<reference evidence="8" key="2">
    <citation type="journal article" date="2017" name="Genome Announc.">
        <title>Draft genome sequence of Paludibacter jiangxiensis NM7(T), a propionate-producing fermentative bacterium.</title>
        <authorList>
            <person name="Qiu Y.-L."/>
            <person name="Tourlousse D.M."/>
            <person name="Matsuura N."/>
            <person name="Ohashi A."/>
            <person name="Sekiguchi Y."/>
        </authorList>
    </citation>
    <scope>NUCLEOTIDE SEQUENCE [LARGE SCALE GENOMIC DNA]</scope>
    <source>
        <strain evidence="8">NM7</strain>
    </source>
</reference>
<gene>
    <name evidence="7" type="ORF">PJIAN_482</name>
</gene>
<evidence type="ECO:0000256" key="3">
    <source>
        <dbReference type="ARBA" id="ARBA00022801"/>
    </source>
</evidence>
<name>A0A161L8N1_9BACT</name>
<dbReference type="Proteomes" id="UP000076586">
    <property type="component" value="Unassembled WGS sequence"/>
</dbReference>
<keyword evidence="3" id="KW-0378">Hydrolase</keyword>
<dbReference type="AlphaFoldDB" id="A0A161L8N1"/>
<evidence type="ECO:0000256" key="1">
    <source>
        <dbReference type="ARBA" id="ARBA00001947"/>
    </source>
</evidence>
<dbReference type="PANTHER" id="PTHR46233:SF3">
    <property type="entry name" value="HYDROXYACYLGLUTATHIONE HYDROLASE GLOC"/>
    <property type="match status" value="1"/>
</dbReference>
<dbReference type="GO" id="GO:0016787">
    <property type="term" value="F:hydrolase activity"/>
    <property type="evidence" value="ECO:0007669"/>
    <property type="project" value="UniProtKB-KW"/>
</dbReference>
<keyword evidence="4" id="KW-0862">Zinc</keyword>
<keyword evidence="5" id="KW-0472">Membrane</keyword>
<comment type="caution">
    <text evidence="7">The sequence shown here is derived from an EMBL/GenBank/DDBJ whole genome shotgun (WGS) entry which is preliminary data.</text>
</comment>
<dbReference type="Pfam" id="PF00753">
    <property type="entry name" value="Lactamase_B"/>
    <property type="match status" value="1"/>
</dbReference>
<evidence type="ECO:0000313" key="8">
    <source>
        <dbReference type="Proteomes" id="UP000076586"/>
    </source>
</evidence>
<accession>A0A161L8N1</accession>
<keyword evidence="5" id="KW-0812">Transmembrane</keyword>
<keyword evidence="5" id="KW-1133">Transmembrane helix</keyword>
<reference evidence="8" key="1">
    <citation type="submission" date="2016-04" db="EMBL/GenBank/DDBJ databases">
        <title>Draft genome sequence of Paludibacter jiangxiensis strain NM7.</title>
        <authorList>
            <person name="Qiu Y."/>
            <person name="Matsuura N."/>
            <person name="Ohashi A."/>
            <person name="Tourlousse M.D."/>
            <person name="Sekiguchi Y."/>
        </authorList>
    </citation>
    <scope>NUCLEOTIDE SEQUENCE [LARGE SCALE GENOMIC DNA]</scope>
    <source>
        <strain evidence="8">NM7</strain>
    </source>
</reference>
<evidence type="ECO:0000259" key="6">
    <source>
        <dbReference type="SMART" id="SM00849"/>
    </source>
</evidence>
<dbReference type="InterPro" id="IPR036866">
    <property type="entry name" value="RibonucZ/Hydroxyglut_hydro"/>
</dbReference>
<evidence type="ECO:0000313" key="7">
    <source>
        <dbReference type="EMBL" id="GAT63544.1"/>
    </source>
</evidence>
<dbReference type="Gene3D" id="3.60.15.10">
    <property type="entry name" value="Ribonuclease Z/Hydroxyacylglutathione hydrolase-like"/>
    <property type="match status" value="1"/>
</dbReference>
<dbReference type="SUPFAM" id="SSF56281">
    <property type="entry name" value="Metallo-hydrolase/oxidoreductase"/>
    <property type="match status" value="1"/>
</dbReference>
<evidence type="ECO:0000256" key="2">
    <source>
        <dbReference type="ARBA" id="ARBA00022723"/>
    </source>
</evidence>
<comment type="cofactor">
    <cofactor evidence="1">
        <name>Zn(2+)</name>
        <dbReference type="ChEBI" id="CHEBI:29105"/>
    </cofactor>
</comment>
<proteinExistence type="predicted"/>
<dbReference type="InterPro" id="IPR051453">
    <property type="entry name" value="MBL_Glyoxalase_II"/>
</dbReference>
<organism evidence="7 8">
    <name type="scientific">Paludibacter jiangxiensis</name>
    <dbReference type="NCBI Taxonomy" id="681398"/>
    <lineage>
        <taxon>Bacteria</taxon>
        <taxon>Pseudomonadati</taxon>
        <taxon>Bacteroidota</taxon>
        <taxon>Bacteroidia</taxon>
        <taxon>Bacteroidales</taxon>
        <taxon>Paludibacteraceae</taxon>
        <taxon>Paludibacter</taxon>
    </lineage>
</organism>
<dbReference type="GO" id="GO:0046872">
    <property type="term" value="F:metal ion binding"/>
    <property type="evidence" value="ECO:0007669"/>
    <property type="project" value="UniProtKB-KW"/>
</dbReference>
<keyword evidence="2" id="KW-0479">Metal-binding</keyword>
<feature type="transmembrane region" description="Helical" evidence="5">
    <location>
        <begin position="7"/>
        <end position="28"/>
    </location>
</feature>
<evidence type="ECO:0000256" key="5">
    <source>
        <dbReference type="SAM" id="Phobius"/>
    </source>
</evidence>
<dbReference type="InterPro" id="IPR001279">
    <property type="entry name" value="Metallo-B-lactamas"/>
</dbReference>
<dbReference type="SMART" id="SM00849">
    <property type="entry name" value="Lactamase_B"/>
    <property type="match status" value="1"/>
</dbReference>
<sequence length="251" mass="28046">MNKLVKKLAYITGAFLLLVIVLGLIYFFKFRSETQKMSPCPTQELASGLYSINDSFVNMYLVKDGDNYIAIDAGNDAVAIEKGLKQLQIDPSRVTTVLLTHSDADHTAALKLFRNAELRFSKEEEQMINGKTARAAGMHNSIDRKQYKLINDGETFVVGTTSVRGILTPGHTPGSMCYLVNNRWLFTGDALGLKHGKIVPFNDFFNMNTAQAVKSISNVTLLRRVELLLTGHYGCSDKFDKIAAEWDKEKR</sequence>
<dbReference type="EMBL" id="BDCR01000004">
    <property type="protein sequence ID" value="GAT63544.1"/>
    <property type="molecule type" value="Genomic_DNA"/>
</dbReference>
<keyword evidence="8" id="KW-1185">Reference proteome</keyword>
<feature type="domain" description="Metallo-beta-lactamase" evidence="6">
    <location>
        <begin position="56"/>
        <end position="232"/>
    </location>
</feature>
<dbReference type="STRING" id="681398.PJIAN_482"/>
<protein>
    <submittedName>
        <fullName evidence="7">Glyoxylase, beta-lactamase superfamily II</fullName>
    </submittedName>
</protein>
<dbReference type="PANTHER" id="PTHR46233">
    <property type="entry name" value="HYDROXYACYLGLUTATHIONE HYDROLASE GLOC"/>
    <property type="match status" value="1"/>
</dbReference>
<evidence type="ECO:0000256" key="4">
    <source>
        <dbReference type="ARBA" id="ARBA00022833"/>
    </source>
</evidence>